<dbReference type="EMBL" id="ABIB01000024">
    <property type="protein sequence ID" value="EDP94202.1"/>
    <property type="molecule type" value="Genomic_DNA"/>
</dbReference>
<dbReference type="STRING" id="391587.KAOT1_00890"/>
<keyword evidence="1" id="KW-0255">Endonuclease</keyword>
<proteinExistence type="predicted"/>
<dbReference type="eggNOG" id="COG1515">
    <property type="taxonomic scope" value="Bacteria"/>
</dbReference>
<dbReference type="Proteomes" id="UP000002945">
    <property type="component" value="Unassembled WGS sequence"/>
</dbReference>
<dbReference type="OrthoDB" id="2593273at2"/>
<organism evidence="1 2">
    <name type="scientific">Kordia algicida OT-1</name>
    <dbReference type="NCBI Taxonomy" id="391587"/>
    <lineage>
        <taxon>Bacteria</taxon>
        <taxon>Pseudomonadati</taxon>
        <taxon>Bacteroidota</taxon>
        <taxon>Flavobacteriia</taxon>
        <taxon>Flavobacteriales</taxon>
        <taxon>Flavobacteriaceae</taxon>
        <taxon>Kordia</taxon>
    </lineage>
</organism>
<gene>
    <name evidence="1" type="ORF">KAOT1_00890</name>
</gene>
<protein>
    <submittedName>
        <fullName evidence="1">Endonuclease V</fullName>
    </submittedName>
</protein>
<reference evidence="1 2" key="1">
    <citation type="journal article" date="2011" name="J. Bacteriol.">
        <title>Genome sequence of the algicidal bacterium Kordia algicida OT-1.</title>
        <authorList>
            <person name="Lee H.S."/>
            <person name="Kang S.G."/>
            <person name="Kwon K.K."/>
            <person name="Lee J.H."/>
            <person name="Kim S.J."/>
        </authorList>
    </citation>
    <scope>NUCLEOTIDE SEQUENCE [LARGE SCALE GENOMIC DNA]</scope>
    <source>
        <strain evidence="1 2">OT-1</strain>
    </source>
</reference>
<evidence type="ECO:0000313" key="2">
    <source>
        <dbReference type="Proteomes" id="UP000002945"/>
    </source>
</evidence>
<dbReference type="RefSeq" id="WP_007092754.1">
    <property type="nucleotide sequence ID" value="NZ_CP142125.1"/>
</dbReference>
<name>A9EDN5_9FLAO</name>
<keyword evidence="2" id="KW-1185">Reference proteome</keyword>
<keyword evidence="1" id="KW-0378">Hydrolase</keyword>
<dbReference type="GO" id="GO:0004519">
    <property type="term" value="F:endonuclease activity"/>
    <property type="evidence" value="ECO:0007669"/>
    <property type="project" value="UniProtKB-KW"/>
</dbReference>
<dbReference type="GO" id="GO:0006281">
    <property type="term" value="P:DNA repair"/>
    <property type="evidence" value="ECO:0007669"/>
    <property type="project" value="InterPro"/>
</dbReference>
<keyword evidence="1" id="KW-0540">Nuclease</keyword>
<dbReference type="Pfam" id="PF04493">
    <property type="entry name" value="Endonuclease_5"/>
    <property type="match status" value="1"/>
</dbReference>
<dbReference type="AlphaFoldDB" id="A9EDN5"/>
<sequence>MILAIDIHYKETYAKAVCVAFNWADETSETIYTAKIEDVKPYVPGEFYKRELPCILKVLEQVNLNEVTAIIIDGHVYVHNDGKYGLGGYLWEALDKKIPIIGIAKKSFIHTEKFATPIKRGSSESPLYVSCIGIDKETVLEKVKLLHGAHRMPTILKLVDTITRTEMA</sequence>
<accession>A9EDN5</accession>
<dbReference type="Gene3D" id="3.30.2170.10">
    <property type="entry name" value="archaeoglobus fulgidus dsm 4304 superfamily"/>
    <property type="match status" value="1"/>
</dbReference>
<evidence type="ECO:0000313" key="1">
    <source>
        <dbReference type="EMBL" id="EDP94202.1"/>
    </source>
</evidence>
<dbReference type="HOGENOM" id="CLU_1591036_0_0_10"/>
<comment type="caution">
    <text evidence="1">The sequence shown here is derived from an EMBL/GenBank/DDBJ whole genome shotgun (WGS) entry which is preliminary data.</text>
</comment>
<dbReference type="InterPro" id="IPR007581">
    <property type="entry name" value="Endonuclease-V"/>
</dbReference>